<evidence type="ECO:0008006" key="4">
    <source>
        <dbReference type="Google" id="ProtNLM"/>
    </source>
</evidence>
<accession>A0A290QKW8</accession>
<keyword evidence="1" id="KW-0812">Transmembrane</keyword>
<feature type="transmembrane region" description="Helical" evidence="1">
    <location>
        <begin position="73"/>
        <end position="92"/>
    </location>
</feature>
<feature type="transmembrane region" description="Helical" evidence="1">
    <location>
        <begin position="128"/>
        <end position="149"/>
    </location>
</feature>
<evidence type="ECO:0000313" key="2">
    <source>
        <dbReference type="EMBL" id="ATC65011.1"/>
    </source>
</evidence>
<sequence length="172" mass="19059">MTTESIITLLSWAPAVCFGLHIIEELFWPGGFREWYHLYRPQVAGAPMSYYYKANACYFAAVLTVPLGRHSAYATLFVAGVLFYNLIFTHILGAFKTRRYSPGIVTGLLLYVPLFVTSYGYFLAKHVVSIPAALACAFLSTSGEIYFALKKVKPHPGEMSSSGSNLQETPVL</sequence>
<feature type="transmembrane region" description="Helical" evidence="1">
    <location>
        <begin position="104"/>
        <end position="122"/>
    </location>
</feature>
<dbReference type="RefSeq" id="WP_096056642.1">
    <property type="nucleotide sequence ID" value="NZ_CP023344.1"/>
</dbReference>
<reference evidence="2 3" key="1">
    <citation type="submission" date="2017-09" db="EMBL/GenBank/DDBJ databases">
        <title>Complete genome sequence of Verrucomicrobial strain HZ-65, isolated from freshwater.</title>
        <authorList>
            <person name="Choi A."/>
        </authorList>
    </citation>
    <scope>NUCLEOTIDE SEQUENCE [LARGE SCALE GENOMIC DNA]</scope>
    <source>
        <strain evidence="2 3">HZ-65</strain>
    </source>
</reference>
<dbReference type="Pfam" id="PF13787">
    <property type="entry name" value="HXXEE"/>
    <property type="match status" value="1"/>
</dbReference>
<gene>
    <name evidence="2" type="ORF">CMV30_14130</name>
</gene>
<evidence type="ECO:0000313" key="3">
    <source>
        <dbReference type="Proteomes" id="UP000217265"/>
    </source>
</evidence>
<protein>
    <recommendedName>
        <fullName evidence="4">HXXEE domain-containing protein</fullName>
    </recommendedName>
</protein>
<keyword evidence="3" id="KW-1185">Reference proteome</keyword>
<proteinExistence type="predicted"/>
<dbReference type="OrthoDB" id="2339499at2"/>
<dbReference type="AlphaFoldDB" id="A0A290QKW8"/>
<feature type="transmembrane region" description="Helical" evidence="1">
    <location>
        <begin position="6"/>
        <end position="28"/>
    </location>
</feature>
<dbReference type="EMBL" id="CP023344">
    <property type="protein sequence ID" value="ATC65011.1"/>
    <property type="molecule type" value="Genomic_DNA"/>
</dbReference>
<organism evidence="2 3">
    <name type="scientific">Nibricoccus aquaticus</name>
    <dbReference type="NCBI Taxonomy" id="2576891"/>
    <lineage>
        <taxon>Bacteria</taxon>
        <taxon>Pseudomonadati</taxon>
        <taxon>Verrucomicrobiota</taxon>
        <taxon>Opitutia</taxon>
        <taxon>Opitutales</taxon>
        <taxon>Opitutaceae</taxon>
        <taxon>Nibricoccus</taxon>
    </lineage>
</organism>
<name>A0A290QKW8_9BACT</name>
<keyword evidence="1" id="KW-0472">Membrane</keyword>
<dbReference type="InterPro" id="IPR025671">
    <property type="entry name" value="HXXEE"/>
</dbReference>
<keyword evidence="1" id="KW-1133">Transmembrane helix</keyword>
<evidence type="ECO:0000256" key="1">
    <source>
        <dbReference type="SAM" id="Phobius"/>
    </source>
</evidence>
<dbReference type="KEGG" id="vbh:CMV30_14130"/>
<dbReference type="Proteomes" id="UP000217265">
    <property type="component" value="Chromosome"/>
</dbReference>